<reference evidence="6 7" key="1">
    <citation type="submission" date="2016-10" db="EMBL/GenBank/DDBJ databases">
        <authorList>
            <person name="de Groot N.N."/>
        </authorList>
    </citation>
    <scope>NUCLEOTIDE SEQUENCE [LARGE SCALE GENOMIC DNA]</scope>
    <source>
        <strain evidence="6 7">Nm22</strain>
    </source>
</reference>
<dbReference type="PANTHER" id="PTHR30537:SF5">
    <property type="entry name" value="HTH-TYPE TRANSCRIPTIONAL ACTIVATOR TTDR-RELATED"/>
    <property type="match status" value="1"/>
</dbReference>
<evidence type="ECO:0000256" key="1">
    <source>
        <dbReference type="ARBA" id="ARBA00009437"/>
    </source>
</evidence>
<dbReference type="Pfam" id="PF03466">
    <property type="entry name" value="LysR_substrate"/>
    <property type="match status" value="1"/>
</dbReference>
<dbReference type="GO" id="GO:0006351">
    <property type="term" value="P:DNA-templated transcription"/>
    <property type="evidence" value="ECO:0007669"/>
    <property type="project" value="TreeGrafter"/>
</dbReference>
<dbReference type="InterPro" id="IPR036388">
    <property type="entry name" value="WH-like_DNA-bd_sf"/>
</dbReference>
<proteinExistence type="inferred from homology"/>
<dbReference type="InterPro" id="IPR000847">
    <property type="entry name" value="LysR_HTH_N"/>
</dbReference>
<comment type="similarity">
    <text evidence="1">Belongs to the LysR transcriptional regulatory family.</text>
</comment>
<dbReference type="PROSITE" id="PS50931">
    <property type="entry name" value="HTH_LYSR"/>
    <property type="match status" value="1"/>
</dbReference>
<gene>
    <name evidence="6" type="ORF">SAMN05216325_10539</name>
</gene>
<name>A0A1H8CM73_9PROT</name>
<accession>A0A1H8CM73</accession>
<dbReference type="Gene3D" id="1.10.10.10">
    <property type="entry name" value="Winged helix-like DNA-binding domain superfamily/Winged helix DNA-binding domain"/>
    <property type="match status" value="1"/>
</dbReference>
<dbReference type="InterPro" id="IPR005119">
    <property type="entry name" value="LysR_subst-bd"/>
</dbReference>
<dbReference type="FunFam" id="1.10.10.10:FF:000001">
    <property type="entry name" value="LysR family transcriptional regulator"/>
    <property type="match status" value="1"/>
</dbReference>
<dbReference type="Gene3D" id="3.40.190.290">
    <property type="match status" value="1"/>
</dbReference>
<dbReference type="RefSeq" id="WP_090628778.1">
    <property type="nucleotide sequence ID" value="NZ_FOCP01000005.1"/>
</dbReference>
<organism evidence="6 7">
    <name type="scientific">Nitrosomonas marina</name>
    <dbReference type="NCBI Taxonomy" id="917"/>
    <lineage>
        <taxon>Bacteria</taxon>
        <taxon>Pseudomonadati</taxon>
        <taxon>Pseudomonadota</taxon>
        <taxon>Betaproteobacteria</taxon>
        <taxon>Nitrosomonadales</taxon>
        <taxon>Nitrosomonadaceae</taxon>
        <taxon>Nitrosomonas</taxon>
    </lineage>
</organism>
<keyword evidence="3 6" id="KW-0238">DNA-binding</keyword>
<dbReference type="Pfam" id="PF00126">
    <property type="entry name" value="HTH_1"/>
    <property type="match status" value="1"/>
</dbReference>
<dbReference type="SUPFAM" id="SSF53850">
    <property type="entry name" value="Periplasmic binding protein-like II"/>
    <property type="match status" value="1"/>
</dbReference>
<dbReference type="AlphaFoldDB" id="A0A1H8CM73"/>
<dbReference type="SUPFAM" id="SSF46785">
    <property type="entry name" value="Winged helix' DNA-binding domain"/>
    <property type="match status" value="1"/>
</dbReference>
<dbReference type="EMBL" id="FOCP01000005">
    <property type="protein sequence ID" value="SEM96140.1"/>
    <property type="molecule type" value="Genomic_DNA"/>
</dbReference>
<dbReference type="OrthoDB" id="8705920at2"/>
<dbReference type="PANTHER" id="PTHR30537">
    <property type="entry name" value="HTH-TYPE TRANSCRIPTIONAL REGULATOR"/>
    <property type="match status" value="1"/>
</dbReference>
<dbReference type="GO" id="GO:0043565">
    <property type="term" value="F:sequence-specific DNA binding"/>
    <property type="evidence" value="ECO:0007669"/>
    <property type="project" value="TreeGrafter"/>
</dbReference>
<evidence type="ECO:0000256" key="3">
    <source>
        <dbReference type="ARBA" id="ARBA00023125"/>
    </source>
</evidence>
<dbReference type="InterPro" id="IPR036390">
    <property type="entry name" value="WH_DNA-bd_sf"/>
</dbReference>
<dbReference type="STRING" id="917.SAMN05216326_11052"/>
<feature type="domain" description="HTH lysR-type" evidence="5">
    <location>
        <begin position="1"/>
        <end position="59"/>
    </location>
</feature>
<dbReference type="CDD" id="cd08471">
    <property type="entry name" value="PBP2_CrgA_like_2"/>
    <property type="match status" value="1"/>
</dbReference>
<evidence type="ECO:0000256" key="4">
    <source>
        <dbReference type="ARBA" id="ARBA00023163"/>
    </source>
</evidence>
<evidence type="ECO:0000313" key="6">
    <source>
        <dbReference type="EMBL" id="SEM96140.1"/>
    </source>
</evidence>
<evidence type="ECO:0000313" key="7">
    <source>
        <dbReference type="Proteomes" id="UP000199459"/>
    </source>
</evidence>
<dbReference type="InterPro" id="IPR058163">
    <property type="entry name" value="LysR-type_TF_proteobact-type"/>
</dbReference>
<evidence type="ECO:0000256" key="2">
    <source>
        <dbReference type="ARBA" id="ARBA00023015"/>
    </source>
</evidence>
<keyword evidence="2" id="KW-0805">Transcription regulation</keyword>
<sequence length="299" mass="32917">MDKLETIRIFVEAAVNRSFVAASRNLDISAPAVTRAIAQLEASLRVKLFNRSTRHVRLTDSGERFLTDMRQLLEDLELAEAAASGSYLNPKGTLSITAPVLFGQKYIMPIVAEYLGLYPDVSVKTVFYDRVCNLLEEGLEIAIRIGHLQDSGLYATHVGNVNRVVCGSPGYFSTYGIPKCPADLVGHKIIMASTVEPSTSWKFAASGTKETVKIMPHLDCNHNGAALNAAILGCGVTRLMSYQVGEDIQEGRLQKVLDAYESDPLPIHIIHLEGRRTTAKIRTFIDLSVERLRANPFIN</sequence>
<dbReference type="Proteomes" id="UP000199459">
    <property type="component" value="Unassembled WGS sequence"/>
</dbReference>
<dbReference type="GO" id="GO:0003700">
    <property type="term" value="F:DNA-binding transcription factor activity"/>
    <property type="evidence" value="ECO:0007669"/>
    <property type="project" value="InterPro"/>
</dbReference>
<evidence type="ECO:0000259" key="5">
    <source>
        <dbReference type="PROSITE" id="PS50931"/>
    </source>
</evidence>
<keyword evidence="4" id="KW-0804">Transcription</keyword>
<protein>
    <submittedName>
        <fullName evidence="6">DNA-binding transcriptional regulator, LysR family</fullName>
    </submittedName>
</protein>